<dbReference type="AlphaFoldDB" id="A0A177M4Y2"/>
<dbReference type="RefSeq" id="WP_020485767.1">
    <property type="nucleotide sequence ID" value="NZ_LUUH01000075.1"/>
</dbReference>
<dbReference type="EMBL" id="LUUH01000075">
    <property type="protein sequence ID" value="OAI00788.1"/>
    <property type="molecule type" value="Genomic_DNA"/>
</dbReference>
<accession>A0A177M4Y2</accession>
<comment type="caution">
    <text evidence="2">The sequence shown here is derived from an EMBL/GenBank/DDBJ whole genome shotgun (WGS) entry which is preliminary data.</text>
</comment>
<evidence type="ECO:0000313" key="2">
    <source>
        <dbReference type="EMBL" id="OAI00788.1"/>
    </source>
</evidence>
<gene>
    <name evidence="2" type="ORF">A1353_19145</name>
</gene>
<proteinExistence type="predicted"/>
<dbReference type="Pfam" id="PF06527">
    <property type="entry name" value="TniQ"/>
    <property type="match status" value="1"/>
</dbReference>
<reference evidence="2 3" key="1">
    <citation type="submission" date="2016-03" db="EMBL/GenBank/DDBJ databases">
        <authorList>
            <person name="Ploux O."/>
        </authorList>
    </citation>
    <scope>NUCLEOTIDE SEQUENCE [LARGE SCALE GENOMIC DNA]</scope>
    <source>
        <strain evidence="2 3">R-45371</strain>
    </source>
</reference>
<evidence type="ECO:0000313" key="3">
    <source>
        <dbReference type="Proteomes" id="UP000077763"/>
    </source>
</evidence>
<feature type="domain" description="TniQ" evidence="1">
    <location>
        <begin position="6"/>
        <end position="108"/>
    </location>
</feature>
<name>A0A177M4Y2_METMH</name>
<sequence>MQKRWPLHPKPHDAETLEHYVRRLAECYGVRYELFCLRALGIPVADSRARQFQAPTPELLQRLSNGTGISVELLEQMTWRRVWDRLMDKVRQYVETAEGKAALELVANRRLVGNPPHK</sequence>
<organism evidence="2 3">
    <name type="scientific">Methylomonas methanica</name>
    <dbReference type="NCBI Taxonomy" id="421"/>
    <lineage>
        <taxon>Bacteria</taxon>
        <taxon>Pseudomonadati</taxon>
        <taxon>Pseudomonadota</taxon>
        <taxon>Gammaproteobacteria</taxon>
        <taxon>Methylococcales</taxon>
        <taxon>Methylococcaceae</taxon>
        <taxon>Methylomonas</taxon>
    </lineage>
</organism>
<protein>
    <recommendedName>
        <fullName evidence="1">TniQ domain-containing protein</fullName>
    </recommendedName>
</protein>
<dbReference type="InterPro" id="IPR009492">
    <property type="entry name" value="TniQ"/>
</dbReference>
<evidence type="ECO:0000259" key="1">
    <source>
        <dbReference type="Pfam" id="PF06527"/>
    </source>
</evidence>
<dbReference type="Proteomes" id="UP000077763">
    <property type="component" value="Unassembled WGS sequence"/>
</dbReference>